<organism evidence="1 2">
    <name type="scientific">Cetraspora pellucida</name>
    <dbReference type="NCBI Taxonomy" id="1433469"/>
    <lineage>
        <taxon>Eukaryota</taxon>
        <taxon>Fungi</taxon>
        <taxon>Fungi incertae sedis</taxon>
        <taxon>Mucoromycota</taxon>
        <taxon>Glomeromycotina</taxon>
        <taxon>Glomeromycetes</taxon>
        <taxon>Diversisporales</taxon>
        <taxon>Gigasporaceae</taxon>
        <taxon>Cetraspora</taxon>
    </lineage>
</organism>
<accession>A0A9N9NVB2</accession>
<evidence type="ECO:0000313" key="1">
    <source>
        <dbReference type="EMBL" id="CAG8767428.1"/>
    </source>
</evidence>
<reference evidence="1" key="1">
    <citation type="submission" date="2021-06" db="EMBL/GenBank/DDBJ databases">
        <authorList>
            <person name="Kallberg Y."/>
            <person name="Tangrot J."/>
            <person name="Rosling A."/>
        </authorList>
    </citation>
    <scope>NUCLEOTIDE SEQUENCE</scope>
    <source>
        <strain evidence="1">FL966</strain>
    </source>
</reference>
<gene>
    <name evidence="1" type="ORF">CPELLU_LOCUS15668</name>
</gene>
<proteinExistence type="predicted"/>
<name>A0A9N9NVB2_9GLOM</name>
<evidence type="ECO:0000313" key="2">
    <source>
        <dbReference type="Proteomes" id="UP000789759"/>
    </source>
</evidence>
<keyword evidence="2" id="KW-1185">Reference proteome</keyword>
<comment type="caution">
    <text evidence="1">The sequence shown here is derived from an EMBL/GenBank/DDBJ whole genome shotgun (WGS) entry which is preliminary data.</text>
</comment>
<dbReference type="Proteomes" id="UP000789759">
    <property type="component" value="Unassembled WGS sequence"/>
</dbReference>
<dbReference type="AlphaFoldDB" id="A0A9N9NVB2"/>
<dbReference type="EMBL" id="CAJVQA010021143">
    <property type="protein sequence ID" value="CAG8767428.1"/>
    <property type="molecule type" value="Genomic_DNA"/>
</dbReference>
<sequence>LTKEENDKFIEDDLNNSSNLKIMTNWYKKVTSQDTIHLANNLVIK</sequence>
<protein>
    <submittedName>
        <fullName evidence="1">23864_t:CDS:1</fullName>
    </submittedName>
</protein>
<dbReference type="OrthoDB" id="2425042at2759"/>
<feature type="non-terminal residue" evidence="1">
    <location>
        <position position="1"/>
    </location>
</feature>